<name>A0A392QAX6_9FABA</name>
<feature type="compositionally biased region" description="Basic and acidic residues" evidence="1">
    <location>
        <begin position="1"/>
        <end position="11"/>
    </location>
</feature>
<proteinExistence type="predicted"/>
<reference evidence="2 3" key="1">
    <citation type="journal article" date="2018" name="Front. Plant Sci.">
        <title>Red Clover (Trifolium pratense) and Zigzag Clover (T. medium) - A Picture of Genomic Similarities and Differences.</title>
        <authorList>
            <person name="Dluhosova J."/>
            <person name="Istvanek J."/>
            <person name="Nedelnik J."/>
            <person name="Repkova J."/>
        </authorList>
    </citation>
    <scope>NUCLEOTIDE SEQUENCE [LARGE SCALE GENOMIC DNA]</scope>
    <source>
        <strain evidence="3">cv. 10/8</strain>
        <tissue evidence="2">Leaf</tissue>
    </source>
</reference>
<feature type="compositionally biased region" description="Low complexity" evidence="1">
    <location>
        <begin position="47"/>
        <end position="60"/>
    </location>
</feature>
<feature type="compositionally biased region" description="Basic and acidic residues" evidence="1">
    <location>
        <begin position="62"/>
        <end position="74"/>
    </location>
</feature>
<evidence type="ECO:0000256" key="1">
    <source>
        <dbReference type="SAM" id="MobiDB-lite"/>
    </source>
</evidence>
<protein>
    <submittedName>
        <fullName evidence="2">Uncharacterized protein</fullName>
    </submittedName>
</protein>
<feature type="non-terminal residue" evidence="2">
    <location>
        <position position="1"/>
    </location>
</feature>
<dbReference type="Proteomes" id="UP000265520">
    <property type="component" value="Unassembled WGS sequence"/>
</dbReference>
<dbReference type="EMBL" id="LXQA010122929">
    <property type="protein sequence ID" value="MCI21029.1"/>
    <property type="molecule type" value="Genomic_DNA"/>
</dbReference>
<comment type="caution">
    <text evidence="2">The sequence shown here is derived from an EMBL/GenBank/DDBJ whole genome shotgun (WGS) entry which is preliminary data.</text>
</comment>
<feature type="region of interest" description="Disordered" evidence="1">
    <location>
        <begin position="1"/>
        <end position="74"/>
    </location>
</feature>
<evidence type="ECO:0000313" key="2">
    <source>
        <dbReference type="EMBL" id="MCI21029.1"/>
    </source>
</evidence>
<accession>A0A392QAX6</accession>
<sequence>QKETAEQEKESIAAVSKAPPNPSSPFLKHHCTPPTSAKKGQERNRPATTVASAGAAAAGESETERERVRVKEST</sequence>
<keyword evidence="3" id="KW-1185">Reference proteome</keyword>
<dbReference type="AlphaFoldDB" id="A0A392QAX6"/>
<evidence type="ECO:0000313" key="3">
    <source>
        <dbReference type="Proteomes" id="UP000265520"/>
    </source>
</evidence>
<organism evidence="2 3">
    <name type="scientific">Trifolium medium</name>
    <dbReference type="NCBI Taxonomy" id="97028"/>
    <lineage>
        <taxon>Eukaryota</taxon>
        <taxon>Viridiplantae</taxon>
        <taxon>Streptophyta</taxon>
        <taxon>Embryophyta</taxon>
        <taxon>Tracheophyta</taxon>
        <taxon>Spermatophyta</taxon>
        <taxon>Magnoliopsida</taxon>
        <taxon>eudicotyledons</taxon>
        <taxon>Gunneridae</taxon>
        <taxon>Pentapetalae</taxon>
        <taxon>rosids</taxon>
        <taxon>fabids</taxon>
        <taxon>Fabales</taxon>
        <taxon>Fabaceae</taxon>
        <taxon>Papilionoideae</taxon>
        <taxon>50 kb inversion clade</taxon>
        <taxon>NPAAA clade</taxon>
        <taxon>Hologalegina</taxon>
        <taxon>IRL clade</taxon>
        <taxon>Trifolieae</taxon>
        <taxon>Trifolium</taxon>
    </lineage>
</organism>